<evidence type="ECO:0000313" key="2">
    <source>
        <dbReference type="Proteomes" id="UP000202991"/>
    </source>
</evidence>
<dbReference type="KEGG" id="vg:30313583"/>
<dbReference type="RefSeq" id="YP_009237247.1">
    <property type="nucleotide sequence ID" value="NC_029548.1"/>
</dbReference>
<sequence>MDNLWIYAGAGFAGFLWGAGTIRGEVAVFDVIWNNDRHNS</sequence>
<organism evidence="1 2">
    <name type="scientific">Pyrobaculum filamentous virus 1</name>
    <name type="common">PFV1</name>
    <dbReference type="NCBI Taxonomy" id="1805492"/>
    <lineage>
        <taxon>Viruses</taxon>
        <taxon>Adnaviria</taxon>
        <taxon>Zilligvirae</taxon>
        <taxon>Taleaviricota</taxon>
        <taxon>Tokiviricetes</taxon>
        <taxon>Primavirales</taxon>
        <taxon>Tristromaviridae</taxon>
        <taxon>Alphatristromavirus</taxon>
        <taxon>Alphatristromavirus pozzuoliense</taxon>
    </lineage>
</organism>
<dbReference type="EMBL" id="KU307456">
    <property type="protein sequence ID" value="AML61177.1"/>
    <property type="molecule type" value="Genomic_DNA"/>
</dbReference>
<accession>A0A140F3L7</accession>
<dbReference type="Proteomes" id="UP000202991">
    <property type="component" value="Segment"/>
</dbReference>
<proteinExistence type="predicted"/>
<name>A0A140F3L7_PFV1</name>
<reference evidence="1 2" key="1">
    <citation type="journal article" date="2016" name="Proc. Natl. Acad. Sci. U.S.A.">
        <title>A virus of hyperthermophilic archaea with a unique architecture among DNA viruses.</title>
        <authorList>
            <person name="Rensen E.I."/>
            <person name="Mochizuki T."/>
            <person name="Quemin E."/>
            <person name="Schouten S."/>
            <person name="Krupovic M."/>
            <person name="Prangishvili D."/>
        </authorList>
    </citation>
    <scope>NUCLEOTIDE SEQUENCE [LARGE SCALE GENOMIC DNA]</scope>
    <source>
        <strain evidence="1">1</strain>
    </source>
</reference>
<keyword evidence="2" id="KW-1185">Reference proteome</keyword>
<evidence type="ECO:0000313" key="1">
    <source>
        <dbReference type="EMBL" id="AML61177.1"/>
    </source>
</evidence>
<dbReference type="GeneID" id="30313583"/>
<protein>
    <submittedName>
        <fullName evidence="1">Uncharacterized protein</fullName>
    </submittedName>
</protein>